<dbReference type="GO" id="GO:0016853">
    <property type="term" value="F:isomerase activity"/>
    <property type="evidence" value="ECO:0007669"/>
    <property type="project" value="UniProtKB-KW"/>
</dbReference>
<protein>
    <submittedName>
        <fullName evidence="4">Type I phosphomannose isomerase catalytic subunit</fullName>
    </submittedName>
</protein>
<dbReference type="RefSeq" id="WP_340292342.1">
    <property type="nucleotide sequence ID" value="NZ_JBBEOI010000069.1"/>
</dbReference>
<comment type="caution">
    <text evidence="4">The sequence shown here is derived from an EMBL/GenBank/DDBJ whole genome shotgun (WGS) entry which is preliminary data.</text>
</comment>
<dbReference type="Proteomes" id="UP001595685">
    <property type="component" value="Unassembled WGS sequence"/>
</dbReference>
<dbReference type="InterPro" id="IPR051804">
    <property type="entry name" value="Carb_Metab_Reg_Kinase/Isom"/>
</dbReference>
<keyword evidence="2" id="KW-0862">Zinc</keyword>
<dbReference type="InterPro" id="IPR011051">
    <property type="entry name" value="RmlC_Cupin_sf"/>
</dbReference>
<dbReference type="InterPro" id="IPR046457">
    <property type="entry name" value="PMI_typeI_cat"/>
</dbReference>
<dbReference type="EMBL" id="JBHRWW010000010">
    <property type="protein sequence ID" value="MFC3689434.1"/>
    <property type="molecule type" value="Genomic_DNA"/>
</dbReference>
<feature type="domain" description="Phosphomannose isomerase type I catalytic" evidence="3">
    <location>
        <begin position="58"/>
        <end position="111"/>
    </location>
</feature>
<evidence type="ECO:0000313" key="4">
    <source>
        <dbReference type="EMBL" id="MFC3689434.1"/>
    </source>
</evidence>
<dbReference type="PANTHER" id="PTHR42742">
    <property type="entry name" value="TRANSCRIPTIONAL REPRESSOR MPRA"/>
    <property type="match status" value="1"/>
</dbReference>
<dbReference type="Gene3D" id="2.60.120.10">
    <property type="entry name" value="Jelly Rolls"/>
    <property type="match status" value="1"/>
</dbReference>
<gene>
    <name evidence="4" type="ORF">ACFOLH_13875</name>
</gene>
<evidence type="ECO:0000259" key="3">
    <source>
        <dbReference type="Pfam" id="PF20511"/>
    </source>
</evidence>
<keyword evidence="4" id="KW-0413">Isomerase</keyword>
<evidence type="ECO:0000313" key="5">
    <source>
        <dbReference type="Proteomes" id="UP001595685"/>
    </source>
</evidence>
<keyword evidence="5" id="KW-1185">Reference proteome</keyword>
<dbReference type="InterPro" id="IPR014710">
    <property type="entry name" value="RmlC-like_jellyroll"/>
</dbReference>
<evidence type="ECO:0000256" key="2">
    <source>
        <dbReference type="ARBA" id="ARBA00022833"/>
    </source>
</evidence>
<sequence length="324" mass="33956">MTLGPLALTPRLVEKPWGSRRLAGLGRHLPDDVLVGESWDVADLDASVTPVDDPVTRVAAGPSAGRTLSELVATHREDLLGTAEPVAGGRFPLLVKHLDAGQHLSVQVHPSAAVLPDLPGAHLKTESWIVVQADEGAEIMLGVVDGVSADDVEAAFGTPAMVPLVRRVPARVGDVHHVPAGLLHALGAGVVVCEPQTPSDTTYRLYDWTQEYGRAPRDLHREEAMLCLRAEWDANTAPQEPAQGDGLLVDTAHYRISRTSGAPAGPVEVPARDGARVVVVVEGSLAHPDLPAALGPGGVCLLPAAWAGSLEAGEGTTWLDLDLV</sequence>
<evidence type="ECO:0000256" key="1">
    <source>
        <dbReference type="ARBA" id="ARBA00022723"/>
    </source>
</evidence>
<proteinExistence type="predicted"/>
<dbReference type="PANTHER" id="PTHR42742:SF3">
    <property type="entry name" value="FRUCTOKINASE"/>
    <property type="match status" value="1"/>
</dbReference>
<keyword evidence="1" id="KW-0479">Metal-binding</keyword>
<organism evidence="4 5">
    <name type="scientific">Aquipuribacter hungaricus</name>
    <dbReference type="NCBI Taxonomy" id="545624"/>
    <lineage>
        <taxon>Bacteria</taxon>
        <taxon>Bacillati</taxon>
        <taxon>Actinomycetota</taxon>
        <taxon>Actinomycetes</taxon>
        <taxon>Micrococcales</taxon>
        <taxon>Intrasporangiaceae</taxon>
        <taxon>Aquipuribacter</taxon>
    </lineage>
</organism>
<dbReference type="SUPFAM" id="SSF51182">
    <property type="entry name" value="RmlC-like cupins"/>
    <property type="match status" value="1"/>
</dbReference>
<reference evidence="5" key="1">
    <citation type="journal article" date="2019" name="Int. J. Syst. Evol. Microbiol.">
        <title>The Global Catalogue of Microorganisms (GCM) 10K type strain sequencing project: providing services to taxonomists for standard genome sequencing and annotation.</title>
        <authorList>
            <consortium name="The Broad Institute Genomics Platform"/>
            <consortium name="The Broad Institute Genome Sequencing Center for Infectious Disease"/>
            <person name="Wu L."/>
            <person name="Ma J."/>
        </authorList>
    </citation>
    <scope>NUCLEOTIDE SEQUENCE [LARGE SCALE GENOMIC DNA]</scope>
    <source>
        <strain evidence="5">NCAIM B.02333</strain>
    </source>
</reference>
<dbReference type="Pfam" id="PF20511">
    <property type="entry name" value="PMI_typeI_cat"/>
    <property type="match status" value="1"/>
</dbReference>
<name>A0ABV7WJ60_9MICO</name>
<dbReference type="CDD" id="cd07010">
    <property type="entry name" value="cupin_PMI_type_I_N_bac"/>
    <property type="match status" value="1"/>
</dbReference>
<accession>A0ABV7WJ60</accession>